<dbReference type="RefSeq" id="WP_252440954.1">
    <property type="nucleotide sequence ID" value="NZ_JAGSOV010000041.1"/>
</dbReference>
<gene>
    <name evidence="1" type="ORF">KDL28_19995</name>
</gene>
<sequence length="114" mass="12012">MTAAARRPAALLVVAHLGKGETYGDPARGFAVGTTTVYRYLRERLEVLAALAPSLGQAIAVAGRKAFVVLDGTLLRIDRVGMTGGHDCAYYSGKHKAHGVNVQVLADPAGRLVR</sequence>
<accession>A0ABT1A2V4</accession>
<proteinExistence type="predicted"/>
<dbReference type="EMBL" id="JAGSOV010000041">
    <property type="protein sequence ID" value="MCO1657343.1"/>
    <property type="molecule type" value="Genomic_DNA"/>
</dbReference>
<keyword evidence="2" id="KW-1185">Reference proteome</keyword>
<reference evidence="1" key="1">
    <citation type="submission" date="2021-04" db="EMBL/GenBank/DDBJ databases">
        <title>Pseudonocardia sp. nov., isolated from sandy soil of mangrove forest.</title>
        <authorList>
            <person name="Zan Z."/>
            <person name="Huang R."/>
            <person name="Liu W."/>
        </authorList>
    </citation>
    <scope>NUCLEOTIDE SEQUENCE</scope>
    <source>
        <strain evidence="1">S2-4</strain>
    </source>
</reference>
<dbReference type="Proteomes" id="UP001165283">
    <property type="component" value="Unassembled WGS sequence"/>
</dbReference>
<evidence type="ECO:0000313" key="1">
    <source>
        <dbReference type="EMBL" id="MCO1657343.1"/>
    </source>
</evidence>
<evidence type="ECO:0008006" key="3">
    <source>
        <dbReference type="Google" id="ProtNLM"/>
    </source>
</evidence>
<organism evidence="1 2">
    <name type="scientific">Pseudonocardia humida</name>
    <dbReference type="NCBI Taxonomy" id="2800819"/>
    <lineage>
        <taxon>Bacteria</taxon>
        <taxon>Bacillati</taxon>
        <taxon>Actinomycetota</taxon>
        <taxon>Actinomycetes</taxon>
        <taxon>Pseudonocardiales</taxon>
        <taxon>Pseudonocardiaceae</taxon>
        <taxon>Pseudonocardia</taxon>
    </lineage>
</organism>
<evidence type="ECO:0000313" key="2">
    <source>
        <dbReference type="Proteomes" id="UP001165283"/>
    </source>
</evidence>
<protein>
    <recommendedName>
        <fullName evidence="3">DDE superfamily endonuclease</fullName>
    </recommendedName>
</protein>
<name>A0ABT1A2V4_9PSEU</name>
<comment type="caution">
    <text evidence="1">The sequence shown here is derived from an EMBL/GenBank/DDBJ whole genome shotgun (WGS) entry which is preliminary data.</text>
</comment>